<feature type="domain" description="Alpha/beta hydrolase fold-3" evidence="3">
    <location>
        <begin position="181"/>
        <end position="403"/>
    </location>
</feature>
<evidence type="ECO:0000313" key="4">
    <source>
        <dbReference type="EMBL" id="POY72090.1"/>
    </source>
</evidence>
<protein>
    <submittedName>
        <fullName evidence="4">A/B superfamily hydrolase</fullName>
    </submittedName>
</protein>
<dbReference type="PANTHER" id="PTHR48081:SF8">
    <property type="entry name" value="ALPHA_BETA HYDROLASE FOLD-3 DOMAIN-CONTAINING PROTEIN-RELATED"/>
    <property type="match status" value="1"/>
</dbReference>
<dbReference type="Gene3D" id="3.40.50.1820">
    <property type="entry name" value="alpha/beta hydrolase"/>
    <property type="match status" value="1"/>
</dbReference>
<sequence>MPPDVSANADLVPKQSLVDKVLHALFLARVILATTYRHYAVGPASRQPDLTFTFSSRLVSIAAPAPSWTLLTSLATTLIRSNDRRRSLRSIRNPPRSRAQLIAVAQKPSPAEWLEVAADKLRGAVVSEFEIPVRKRELPGLLSELSVQETGERTVPAEWVIHDSLLRSSGAEHRKPRDKVVLFMHGGAHIIMSPKTHRKMVAEISRQFRCRVLSVDYRLSPGVVFPASTLDNVSAYLYLTEDLGIPASDIIVVGDSAGGNLALTLMQYLRDAGLPQVGAGFLACPWVDLSCSFSSWDYNKDLDGISLDNEQDPFQPVRLYLMTTHPAIDESTAEFDRLKASPYVSQALAPLEMLRDLPPLLVQSGAFECFIEEVITFVRRVRIADPKNRATFQVWTDSPHGFHGLQEDRSGADALREAGKWLARLYSDEVDARERPAWTTRIDGMLETEKRARIARSGPIKPTKPADKTWRWERSVERLQDPQCLPGGHEKARQAAEEARLVAGDKAEAEVFKPVRA</sequence>
<dbReference type="EMBL" id="PJQD01000059">
    <property type="protein sequence ID" value="POY72090.1"/>
    <property type="molecule type" value="Genomic_DNA"/>
</dbReference>
<dbReference type="InterPro" id="IPR050300">
    <property type="entry name" value="GDXG_lipolytic_enzyme"/>
</dbReference>
<dbReference type="SUPFAM" id="SSF53474">
    <property type="entry name" value="alpha/beta-Hydrolases"/>
    <property type="match status" value="1"/>
</dbReference>
<dbReference type="Pfam" id="PF07859">
    <property type="entry name" value="Abhydrolase_3"/>
    <property type="match status" value="1"/>
</dbReference>
<evidence type="ECO:0000313" key="5">
    <source>
        <dbReference type="Proteomes" id="UP000237144"/>
    </source>
</evidence>
<dbReference type="InterPro" id="IPR013094">
    <property type="entry name" value="AB_hydrolase_3"/>
</dbReference>
<keyword evidence="1 4" id="KW-0378">Hydrolase</keyword>
<proteinExistence type="predicted"/>
<evidence type="ECO:0000256" key="2">
    <source>
        <dbReference type="SAM" id="MobiDB-lite"/>
    </source>
</evidence>
<accession>A0A2S5B5M7</accession>
<dbReference type="Proteomes" id="UP000237144">
    <property type="component" value="Unassembled WGS sequence"/>
</dbReference>
<evidence type="ECO:0000259" key="3">
    <source>
        <dbReference type="Pfam" id="PF07859"/>
    </source>
</evidence>
<dbReference type="AlphaFoldDB" id="A0A2S5B5M7"/>
<organism evidence="4 5">
    <name type="scientific">Rhodotorula taiwanensis</name>
    <dbReference type="NCBI Taxonomy" id="741276"/>
    <lineage>
        <taxon>Eukaryota</taxon>
        <taxon>Fungi</taxon>
        <taxon>Dikarya</taxon>
        <taxon>Basidiomycota</taxon>
        <taxon>Pucciniomycotina</taxon>
        <taxon>Microbotryomycetes</taxon>
        <taxon>Sporidiobolales</taxon>
        <taxon>Sporidiobolaceae</taxon>
        <taxon>Rhodotorula</taxon>
    </lineage>
</organism>
<feature type="compositionally biased region" description="Basic and acidic residues" evidence="2">
    <location>
        <begin position="488"/>
        <end position="499"/>
    </location>
</feature>
<gene>
    <name evidence="4" type="ORF">BMF94_4897</name>
</gene>
<feature type="region of interest" description="Disordered" evidence="2">
    <location>
        <begin position="479"/>
        <end position="499"/>
    </location>
</feature>
<name>A0A2S5B5M7_9BASI</name>
<keyword evidence="5" id="KW-1185">Reference proteome</keyword>
<evidence type="ECO:0000256" key="1">
    <source>
        <dbReference type="ARBA" id="ARBA00022801"/>
    </source>
</evidence>
<dbReference type="PANTHER" id="PTHR48081">
    <property type="entry name" value="AB HYDROLASE SUPERFAMILY PROTEIN C4A8.06C"/>
    <property type="match status" value="1"/>
</dbReference>
<dbReference type="GO" id="GO:0016787">
    <property type="term" value="F:hydrolase activity"/>
    <property type="evidence" value="ECO:0007669"/>
    <property type="project" value="UniProtKB-KW"/>
</dbReference>
<reference evidence="4 5" key="1">
    <citation type="journal article" date="2018" name="Front. Microbiol.">
        <title>Prospects for Fungal Bioremediation of Acidic Radioactive Waste Sites: Characterization and Genome Sequence of Rhodotorula taiwanensis MD1149.</title>
        <authorList>
            <person name="Tkavc R."/>
            <person name="Matrosova V.Y."/>
            <person name="Grichenko O.E."/>
            <person name="Gostincar C."/>
            <person name="Volpe R.P."/>
            <person name="Klimenkova P."/>
            <person name="Gaidamakova E.K."/>
            <person name="Zhou C.E."/>
            <person name="Stewart B.J."/>
            <person name="Lyman M.G."/>
            <person name="Malfatti S.A."/>
            <person name="Rubinfeld B."/>
            <person name="Courtot M."/>
            <person name="Singh J."/>
            <person name="Dalgard C.L."/>
            <person name="Hamilton T."/>
            <person name="Frey K.G."/>
            <person name="Gunde-Cimerman N."/>
            <person name="Dugan L."/>
            <person name="Daly M.J."/>
        </authorList>
    </citation>
    <scope>NUCLEOTIDE SEQUENCE [LARGE SCALE GENOMIC DNA]</scope>
    <source>
        <strain evidence="4 5">MD1149</strain>
    </source>
</reference>
<dbReference type="InterPro" id="IPR029058">
    <property type="entry name" value="AB_hydrolase_fold"/>
</dbReference>
<dbReference type="STRING" id="741276.A0A2S5B5M7"/>
<dbReference type="OrthoDB" id="2152029at2759"/>
<comment type="caution">
    <text evidence="4">The sequence shown here is derived from an EMBL/GenBank/DDBJ whole genome shotgun (WGS) entry which is preliminary data.</text>
</comment>